<reference evidence="7 8" key="1">
    <citation type="submission" date="2016-03" db="EMBL/GenBank/DDBJ databases">
        <title>Microsymbionts genomes from the relict species Vavilovia formosa (Stev.) Fed.</title>
        <authorList>
            <person name="Kopat V."/>
            <person name="Chirak E."/>
            <person name="Kimeklis A."/>
            <person name="Andronov E."/>
        </authorList>
    </citation>
    <scope>NUCLEOTIDE SEQUENCE [LARGE SCALE GENOMIC DNA]</scope>
    <source>
        <strain evidence="7 8">Vaf07</strain>
    </source>
</reference>
<dbReference type="Gene3D" id="3.40.50.2300">
    <property type="match status" value="2"/>
</dbReference>
<dbReference type="OrthoDB" id="9768386at2"/>
<protein>
    <submittedName>
        <fullName evidence="7">Branched chain amino acid ABC transporter substrate-binding protein</fullName>
    </submittedName>
</protein>
<sequence>MGTISKRGLAALAVASVLPLAFGSFSAAFAKDKVKIAFVGPLTGAISPHGIGGRNSAELAVKLMNAEPNTKYEYELVVLDDECKPNVGVQVVTKIASDRSIIAAIPHYCSATAIATVDIFNRFKMPMVVWAAVLPEITYAKKYPEVHRVSGILIGQNRIGAQFMKARGYKKFVSFADSTDYGKSMNKYFTQFTLENGNEILGSFSVPPDQQDLSAELTKIKELNPEVIYFGGLTPLGARLRTQMAKFGINAQLEGNSGIMGDAFVNAAGPELAEGTLTFFDSPPLSKMPGGKMFADAYKAAGYSEPPEAYGPFAYVATRLVMETIEKVGPDRAKVTTDLGDVKDRPSIVGPVTFDDHGQNITPLTTSYVVQDGKWVVWEESEYVSGKRKLKNLP</sequence>
<feature type="chain" id="PRO_5007847512" evidence="5">
    <location>
        <begin position="31"/>
        <end position="394"/>
    </location>
</feature>
<dbReference type="EMBL" id="LVYV01000054">
    <property type="protein sequence ID" value="KZD20926.1"/>
    <property type="molecule type" value="Genomic_DNA"/>
</dbReference>
<evidence type="ECO:0000313" key="8">
    <source>
        <dbReference type="Proteomes" id="UP000076574"/>
    </source>
</evidence>
<dbReference type="InterPro" id="IPR028082">
    <property type="entry name" value="Peripla_BP_I"/>
</dbReference>
<dbReference type="GO" id="GO:0006865">
    <property type="term" value="P:amino acid transport"/>
    <property type="evidence" value="ECO:0007669"/>
    <property type="project" value="UniProtKB-KW"/>
</dbReference>
<dbReference type="AlphaFoldDB" id="A0A163XHK3"/>
<dbReference type="CDD" id="cd06342">
    <property type="entry name" value="PBP1_ABC_LIVBP-like"/>
    <property type="match status" value="1"/>
</dbReference>
<dbReference type="PRINTS" id="PR00337">
    <property type="entry name" value="LEUILEVALBP"/>
</dbReference>
<evidence type="ECO:0000256" key="5">
    <source>
        <dbReference type="SAM" id="SignalP"/>
    </source>
</evidence>
<proteinExistence type="inferred from homology"/>
<keyword evidence="8" id="KW-1185">Reference proteome</keyword>
<keyword evidence="3 5" id="KW-0732">Signal</keyword>
<evidence type="ECO:0000256" key="3">
    <source>
        <dbReference type="ARBA" id="ARBA00022729"/>
    </source>
</evidence>
<comment type="similarity">
    <text evidence="1">Belongs to the leucine-binding protein family.</text>
</comment>
<name>A0A163XHK3_9BRAD</name>
<comment type="caution">
    <text evidence="7">The sequence shown here is derived from an EMBL/GenBank/DDBJ whole genome shotgun (WGS) entry which is preliminary data.</text>
</comment>
<gene>
    <name evidence="7" type="ORF">A4A58_16995</name>
</gene>
<evidence type="ECO:0000256" key="2">
    <source>
        <dbReference type="ARBA" id="ARBA00022448"/>
    </source>
</evidence>
<organism evidence="7 8">
    <name type="scientific">Tardiphaga robiniae</name>
    <dbReference type="NCBI Taxonomy" id="943830"/>
    <lineage>
        <taxon>Bacteria</taxon>
        <taxon>Pseudomonadati</taxon>
        <taxon>Pseudomonadota</taxon>
        <taxon>Alphaproteobacteria</taxon>
        <taxon>Hyphomicrobiales</taxon>
        <taxon>Nitrobacteraceae</taxon>
        <taxon>Tardiphaga</taxon>
    </lineage>
</organism>
<dbReference type="InterPro" id="IPR000709">
    <property type="entry name" value="Leu_Ile_Val-bd"/>
</dbReference>
<dbReference type="SUPFAM" id="SSF53822">
    <property type="entry name" value="Periplasmic binding protein-like I"/>
    <property type="match status" value="1"/>
</dbReference>
<feature type="domain" description="Leucine-binding protein" evidence="6">
    <location>
        <begin position="33"/>
        <end position="373"/>
    </location>
</feature>
<dbReference type="PANTHER" id="PTHR47151:SF2">
    <property type="entry name" value="AMINO ACID BINDING PROTEIN"/>
    <property type="match status" value="1"/>
</dbReference>
<evidence type="ECO:0000256" key="4">
    <source>
        <dbReference type="ARBA" id="ARBA00022970"/>
    </source>
</evidence>
<dbReference type="PANTHER" id="PTHR47151">
    <property type="entry name" value="LEU/ILE/VAL-BINDING ABC TRANSPORTER SUBUNIT"/>
    <property type="match status" value="1"/>
</dbReference>
<keyword evidence="2" id="KW-0813">Transport</keyword>
<keyword evidence="4" id="KW-0029">Amino-acid transport</keyword>
<dbReference type="Proteomes" id="UP000076574">
    <property type="component" value="Unassembled WGS sequence"/>
</dbReference>
<dbReference type="Pfam" id="PF13458">
    <property type="entry name" value="Peripla_BP_6"/>
    <property type="match status" value="1"/>
</dbReference>
<evidence type="ECO:0000259" key="6">
    <source>
        <dbReference type="Pfam" id="PF13458"/>
    </source>
</evidence>
<dbReference type="RefSeq" id="WP_068737797.1">
    <property type="nucleotide sequence ID" value="NZ_LVYV01000054.1"/>
</dbReference>
<dbReference type="InterPro" id="IPR028081">
    <property type="entry name" value="Leu-bd"/>
</dbReference>
<dbReference type="STRING" id="943830.A4A58_16995"/>
<accession>A0A163XHK3</accession>
<evidence type="ECO:0000313" key="7">
    <source>
        <dbReference type="EMBL" id="KZD20926.1"/>
    </source>
</evidence>
<feature type="signal peptide" evidence="5">
    <location>
        <begin position="1"/>
        <end position="30"/>
    </location>
</feature>
<evidence type="ECO:0000256" key="1">
    <source>
        <dbReference type="ARBA" id="ARBA00010062"/>
    </source>
</evidence>